<dbReference type="Proteomes" id="UP000388235">
    <property type="component" value="Chromosome"/>
</dbReference>
<reference evidence="1 2" key="1">
    <citation type="submission" date="2019-11" db="EMBL/GenBank/DDBJ databases">
        <authorList>
            <person name="Khan S.A."/>
            <person name="Jeon C.O."/>
            <person name="Chun B.H."/>
        </authorList>
    </citation>
    <scope>NUCLEOTIDE SEQUENCE [LARGE SCALE GENOMIC DNA]</scope>
    <source>
        <strain evidence="1 2">IMCC 1097</strain>
    </source>
</reference>
<evidence type="ECO:0000313" key="1">
    <source>
        <dbReference type="EMBL" id="QGG80328.1"/>
    </source>
</evidence>
<proteinExistence type="predicted"/>
<dbReference type="RefSeq" id="WP_153713832.1">
    <property type="nucleotide sequence ID" value="NZ_CP045871.1"/>
</dbReference>
<dbReference type="EMBL" id="CP045871">
    <property type="protein sequence ID" value="QGG80328.1"/>
    <property type="molecule type" value="Genomic_DNA"/>
</dbReference>
<gene>
    <name evidence="1" type="ORF">GH975_06980</name>
</gene>
<dbReference type="KEGG" id="llp:GH975_06980"/>
<sequence>MPSVRFRLRVSPQEIERMYQGVRDAQATTVDGRHVRFPALELRPFVTRDGVDGYFELEYTSQGKLVALRSLDAKN</sequence>
<dbReference type="Pfam" id="PF11197">
    <property type="entry name" value="DUF2835"/>
    <property type="match status" value="1"/>
</dbReference>
<dbReference type="AlphaFoldDB" id="A0A5Q2Q887"/>
<evidence type="ECO:0000313" key="2">
    <source>
        <dbReference type="Proteomes" id="UP000388235"/>
    </source>
</evidence>
<dbReference type="OrthoDB" id="5600793at2"/>
<keyword evidence="2" id="KW-1185">Reference proteome</keyword>
<dbReference type="InterPro" id="IPR021363">
    <property type="entry name" value="DUF2835"/>
</dbReference>
<organism evidence="1 2">
    <name type="scientific">Litorivicinus lipolyticus</name>
    <dbReference type="NCBI Taxonomy" id="418701"/>
    <lineage>
        <taxon>Bacteria</taxon>
        <taxon>Pseudomonadati</taxon>
        <taxon>Pseudomonadota</taxon>
        <taxon>Gammaproteobacteria</taxon>
        <taxon>Oceanospirillales</taxon>
        <taxon>Litorivicinaceae</taxon>
        <taxon>Litorivicinus</taxon>
    </lineage>
</organism>
<name>A0A5Q2Q887_9GAMM</name>
<accession>A0A5Q2Q887</accession>
<protein>
    <submittedName>
        <fullName evidence="1">DUF2835 family protein</fullName>
    </submittedName>
</protein>